<reference evidence="3" key="1">
    <citation type="submission" date="2020-01" db="EMBL/GenBank/DDBJ databases">
        <authorList>
            <consortium name="DOE Joint Genome Institute"/>
            <person name="Haridas S."/>
            <person name="Albert R."/>
            <person name="Binder M."/>
            <person name="Bloem J."/>
            <person name="Labutti K."/>
            <person name="Salamov A."/>
            <person name="Andreopoulos B."/>
            <person name="Baker S.E."/>
            <person name="Barry K."/>
            <person name="Bills G."/>
            <person name="Bluhm B.H."/>
            <person name="Cannon C."/>
            <person name="Castanera R."/>
            <person name="Culley D.E."/>
            <person name="Daum C."/>
            <person name="Ezra D."/>
            <person name="Gonzalez J.B."/>
            <person name="Henrissat B."/>
            <person name="Kuo A."/>
            <person name="Liang C."/>
            <person name="Lipzen A."/>
            <person name="Lutzoni F."/>
            <person name="Magnuson J."/>
            <person name="Mondo S."/>
            <person name="Nolan M."/>
            <person name="Ohm R."/>
            <person name="Pangilinan J."/>
            <person name="Park H.-J."/>
            <person name="Ramirez L."/>
            <person name="Alfaro M."/>
            <person name="Sun H."/>
            <person name="Tritt A."/>
            <person name="Yoshinaga Y."/>
            <person name="Zwiers L.-H."/>
            <person name="Turgeon B.G."/>
            <person name="Goodwin S.B."/>
            <person name="Spatafora J.W."/>
            <person name="Crous P.W."/>
            <person name="Grigoriev I.V."/>
        </authorList>
    </citation>
    <scope>NUCLEOTIDE SEQUENCE</scope>
    <source>
        <strain evidence="3">CBS 342.82</strain>
    </source>
</reference>
<dbReference type="Proteomes" id="UP000504637">
    <property type="component" value="Unplaced"/>
</dbReference>
<sequence length="136" mass="14598">MFTSILLTAAFAILSATASPVERRAAAVAIRDTYHGIDIMIRGGTPPGPEYIQQLRVELNQLTSIDHDDVFEISFNQDDSTASNIADINKVECRAYKDAAGVVSAGAPFTKAKPTHISDYGATVSSVLCYTIDDSE</sequence>
<gene>
    <name evidence="3" type="ORF">K489DRAFT_412976</name>
</gene>
<dbReference type="RefSeq" id="XP_033456076.1">
    <property type="nucleotide sequence ID" value="XM_033607991.1"/>
</dbReference>
<dbReference type="OrthoDB" id="5091764at2759"/>
<dbReference type="AlphaFoldDB" id="A0A6J3LTD4"/>
<feature type="chain" id="PRO_5026893452" evidence="1">
    <location>
        <begin position="19"/>
        <end position="136"/>
    </location>
</feature>
<proteinExistence type="predicted"/>
<reference evidence="3" key="2">
    <citation type="submission" date="2020-04" db="EMBL/GenBank/DDBJ databases">
        <authorList>
            <consortium name="NCBI Genome Project"/>
        </authorList>
    </citation>
    <scope>NUCLEOTIDE SEQUENCE</scope>
    <source>
        <strain evidence="3">CBS 342.82</strain>
    </source>
</reference>
<organism evidence="3">
    <name type="scientific">Dissoconium aciculare CBS 342.82</name>
    <dbReference type="NCBI Taxonomy" id="1314786"/>
    <lineage>
        <taxon>Eukaryota</taxon>
        <taxon>Fungi</taxon>
        <taxon>Dikarya</taxon>
        <taxon>Ascomycota</taxon>
        <taxon>Pezizomycotina</taxon>
        <taxon>Dothideomycetes</taxon>
        <taxon>Dothideomycetidae</taxon>
        <taxon>Mycosphaerellales</taxon>
        <taxon>Dissoconiaceae</taxon>
        <taxon>Dissoconium</taxon>
    </lineage>
</organism>
<feature type="signal peptide" evidence="1">
    <location>
        <begin position="1"/>
        <end position="18"/>
    </location>
</feature>
<name>A0A6J3LTD4_9PEZI</name>
<evidence type="ECO:0000313" key="2">
    <source>
        <dbReference type="Proteomes" id="UP000504637"/>
    </source>
</evidence>
<keyword evidence="2" id="KW-1185">Reference proteome</keyword>
<keyword evidence="1" id="KW-0732">Signal</keyword>
<evidence type="ECO:0000256" key="1">
    <source>
        <dbReference type="SAM" id="SignalP"/>
    </source>
</evidence>
<protein>
    <submittedName>
        <fullName evidence="3">Uncharacterized protein</fullName>
    </submittedName>
</protein>
<dbReference type="GeneID" id="54365790"/>
<reference evidence="3" key="3">
    <citation type="submission" date="2025-08" db="UniProtKB">
        <authorList>
            <consortium name="RefSeq"/>
        </authorList>
    </citation>
    <scope>IDENTIFICATION</scope>
    <source>
        <strain evidence="3">CBS 342.82</strain>
    </source>
</reference>
<evidence type="ECO:0000313" key="3">
    <source>
        <dbReference type="RefSeq" id="XP_033456076.1"/>
    </source>
</evidence>
<accession>A0A6J3LTD4</accession>